<organism evidence="1 2">
    <name type="scientific">Candidatus Dechloromonas phosphorivorans</name>
    <dbReference type="NCBI Taxonomy" id="2899244"/>
    <lineage>
        <taxon>Bacteria</taxon>
        <taxon>Pseudomonadati</taxon>
        <taxon>Pseudomonadota</taxon>
        <taxon>Betaproteobacteria</taxon>
        <taxon>Rhodocyclales</taxon>
        <taxon>Azonexaceae</taxon>
        <taxon>Dechloromonas</taxon>
    </lineage>
</organism>
<evidence type="ECO:0000313" key="1">
    <source>
        <dbReference type="EMBL" id="MBK8892434.1"/>
    </source>
</evidence>
<name>A0A9D7LSS0_9RHOO</name>
<accession>A0A9D7LSS0</accession>
<proteinExistence type="predicted"/>
<evidence type="ECO:0000313" key="2">
    <source>
        <dbReference type="Proteomes" id="UP000808146"/>
    </source>
</evidence>
<protein>
    <submittedName>
        <fullName evidence="1">DUF4160 domain-containing protein</fullName>
    </submittedName>
</protein>
<gene>
    <name evidence="1" type="ORF">IPN75_19800</name>
</gene>
<reference evidence="1" key="1">
    <citation type="submission" date="2020-10" db="EMBL/GenBank/DDBJ databases">
        <title>Connecting structure to function with the recovery of over 1000 high-quality activated sludge metagenome-assembled genomes encoding full-length rRNA genes using long-read sequencing.</title>
        <authorList>
            <person name="Singleton C.M."/>
            <person name="Petriglieri F."/>
            <person name="Kristensen J.M."/>
            <person name="Kirkegaard R.H."/>
            <person name="Michaelsen T.Y."/>
            <person name="Andersen M.H."/>
            <person name="Karst S.M."/>
            <person name="Dueholm M.S."/>
            <person name="Nielsen P.H."/>
            <person name="Albertsen M."/>
        </authorList>
    </citation>
    <scope>NUCLEOTIDE SEQUENCE</scope>
    <source>
        <strain evidence="1">OdNE_18-Q3-R46-58_BAT3C.305</strain>
    </source>
</reference>
<dbReference type="EMBL" id="JADKBR010000028">
    <property type="protein sequence ID" value="MBK8892434.1"/>
    <property type="molecule type" value="Genomic_DNA"/>
</dbReference>
<dbReference type="Proteomes" id="UP000808146">
    <property type="component" value="Unassembled WGS sequence"/>
</dbReference>
<comment type="caution">
    <text evidence="1">The sequence shown here is derived from an EMBL/GenBank/DDBJ whole genome shotgun (WGS) entry which is preliminary data.</text>
</comment>
<dbReference type="Pfam" id="PF13711">
    <property type="entry name" value="DUF4160"/>
    <property type="match status" value="1"/>
</dbReference>
<dbReference type="InterPro" id="IPR025427">
    <property type="entry name" value="DUF4160"/>
</dbReference>
<dbReference type="AlphaFoldDB" id="A0A9D7LSS0"/>
<sequence length="89" mass="10382">MPILSMFYGIVAYMYFYDTQKHHLPHFHVEYAEHSAVIEIATGDVLEGSLPQNKMKLVQAWLEIHRDEIMADWSLAERGIPIEKIKPLE</sequence>